<feature type="coiled-coil region" evidence="1">
    <location>
        <begin position="11"/>
        <end position="59"/>
    </location>
</feature>
<evidence type="ECO:0000313" key="3">
    <source>
        <dbReference type="Proteomes" id="UP000215188"/>
    </source>
</evidence>
<accession>A0A229FWM7</accession>
<sequence>MPMSELTNNSYSRLQDSLERLEGKTKALLEAVEQSHKERLALENKIEDAQGRIQQILEKLPSQADTGQLDLLSVHPKDMQ</sequence>
<gene>
    <name evidence="2" type="ORF">AOC33_04400</name>
</gene>
<protein>
    <submittedName>
        <fullName evidence="2">Uncharacterized protein</fullName>
    </submittedName>
</protein>
<organism evidence="2 3">
    <name type="scientific">Polynucleobacter cosmopolitanus</name>
    <dbReference type="NCBI Taxonomy" id="351345"/>
    <lineage>
        <taxon>Bacteria</taxon>
        <taxon>Pseudomonadati</taxon>
        <taxon>Pseudomonadota</taxon>
        <taxon>Betaproteobacteria</taxon>
        <taxon>Burkholderiales</taxon>
        <taxon>Burkholderiaceae</taxon>
        <taxon>Polynucleobacter</taxon>
    </lineage>
</organism>
<reference evidence="2 3" key="1">
    <citation type="submission" date="2017-06" db="EMBL/GenBank/DDBJ databases">
        <title>Reclassification of a Polynucleobacter cosmopolitanus strain isolated from tropical Lake Victoria as Polynucleobacter victoriensis comb. nov.</title>
        <authorList>
            <person name="Hahn M.W."/>
        </authorList>
    </citation>
    <scope>NUCLEOTIDE SEQUENCE [LARGE SCALE GENOMIC DNA]</scope>
    <source>
        <strain evidence="2 3">MWH-MoIso2</strain>
    </source>
</reference>
<keyword evidence="1" id="KW-0175">Coiled coil</keyword>
<evidence type="ECO:0000256" key="1">
    <source>
        <dbReference type="SAM" id="Coils"/>
    </source>
</evidence>
<keyword evidence="3" id="KW-1185">Reference proteome</keyword>
<comment type="caution">
    <text evidence="2">The sequence shown here is derived from an EMBL/GenBank/DDBJ whole genome shotgun (WGS) entry which is preliminary data.</text>
</comment>
<dbReference type="EMBL" id="NJGG01000001">
    <property type="protein sequence ID" value="OXL16313.1"/>
    <property type="molecule type" value="Genomic_DNA"/>
</dbReference>
<dbReference type="OrthoDB" id="8926616at2"/>
<dbReference type="Proteomes" id="UP000215188">
    <property type="component" value="Unassembled WGS sequence"/>
</dbReference>
<proteinExistence type="predicted"/>
<dbReference type="AlphaFoldDB" id="A0A229FWM7"/>
<name>A0A229FWM7_9BURK</name>
<evidence type="ECO:0000313" key="2">
    <source>
        <dbReference type="EMBL" id="OXL16313.1"/>
    </source>
</evidence>